<dbReference type="InterPro" id="IPR050208">
    <property type="entry name" value="MHC_class-I_related"/>
</dbReference>
<dbReference type="GO" id="GO:0009897">
    <property type="term" value="C:external side of plasma membrane"/>
    <property type="evidence" value="ECO:0007669"/>
    <property type="project" value="TreeGrafter"/>
</dbReference>
<name>A0A4W4E3A8_ELEEL</name>
<dbReference type="PANTHER" id="PTHR16675">
    <property type="entry name" value="MHC CLASS I-RELATED"/>
    <property type="match status" value="1"/>
</dbReference>
<accession>A0A4W4E3A8</accession>
<keyword evidence="1" id="KW-0325">Glycoprotein</keyword>
<dbReference type="PANTHER" id="PTHR16675:SF193">
    <property type="entry name" value="LOC571647 PROTEIN-RELATED"/>
    <property type="match status" value="1"/>
</dbReference>
<reference evidence="4" key="1">
    <citation type="journal article" date="2014" name="Science">
        <title>Nonhuman genetics. Genomic basis for the convergent evolution of electric organs.</title>
        <authorList>
            <person name="Gallant J.R."/>
            <person name="Traeger L.L."/>
            <person name="Volkening J.D."/>
            <person name="Moffett H."/>
            <person name="Chen P.H."/>
            <person name="Novina C.D."/>
            <person name="Phillips G.N.Jr."/>
            <person name="Anand R."/>
            <person name="Wells G.B."/>
            <person name="Pinch M."/>
            <person name="Guth R."/>
            <person name="Unguez G.A."/>
            <person name="Albert J.S."/>
            <person name="Zakon H.H."/>
            <person name="Samanta M.P."/>
            <person name="Sussman M.R."/>
        </authorList>
    </citation>
    <scope>NUCLEOTIDE SEQUENCE [LARGE SCALE GENOMIC DNA]</scope>
</reference>
<organism evidence="3 4">
    <name type="scientific">Electrophorus electricus</name>
    <name type="common">Electric eel</name>
    <name type="synonym">Gymnotus electricus</name>
    <dbReference type="NCBI Taxonomy" id="8005"/>
    <lineage>
        <taxon>Eukaryota</taxon>
        <taxon>Metazoa</taxon>
        <taxon>Chordata</taxon>
        <taxon>Craniata</taxon>
        <taxon>Vertebrata</taxon>
        <taxon>Euteleostomi</taxon>
        <taxon>Actinopterygii</taxon>
        <taxon>Neopterygii</taxon>
        <taxon>Teleostei</taxon>
        <taxon>Ostariophysi</taxon>
        <taxon>Gymnotiformes</taxon>
        <taxon>Gymnotoidei</taxon>
        <taxon>Gymnotidae</taxon>
        <taxon>Electrophorus</taxon>
    </lineage>
</organism>
<feature type="domain" description="MHC class I-like antigen recognition-like" evidence="2">
    <location>
        <begin position="4"/>
        <end position="72"/>
    </location>
</feature>
<dbReference type="Proteomes" id="UP000314983">
    <property type="component" value="Chromosome 2"/>
</dbReference>
<dbReference type="Ensembl" id="ENSEEET00000006273.2">
    <property type="protein sequence ID" value="ENSEEEP00000006184.2"/>
    <property type="gene ID" value="ENSEEEG00000026879.1"/>
</dbReference>
<sequence length="85" mass="10107">TAHKHSLYYIYTALSKPITLPGIYEFTALGLLDDRELDYFNSQNQTKVPMQDWMREKMQADYWDKGTQSRRTPQILHFLLTSELH</sequence>
<dbReference type="SUPFAM" id="SSF54452">
    <property type="entry name" value="MHC antigen-recognition domain"/>
    <property type="match status" value="1"/>
</dbReference>
<dbReference type="GO" id="GO:0006955">
    <property type="term" value="P:immune response"/>
    <property type="evidence" value="ECO:0007669"/>
    <property type="project" value="TreeGrafter"/>
</dbReference>
<evidence type="ECO:0000313" key="4">
    <source>
        <dbReference type="Proteomes" id="UP000314983"/>
    </source>
</evidence>
<dbReference type="Gene3D" id="3.30.500.10">
    <property type="entry name" value="MHC class I-like antigen recognition-like"/>
    <property type="match status" value="1"/>
</dbReference>
<protein>
    <recommendedName>
        <fullName evidence="2">MHC class I-like antigen recognition-like domain-containing protein</fullName>
    </recommendedName>
</protein>
<dbReference type="Pfam" id="PF00129">
    <property type="entry name" value="MHC_I"/>
    <property type="match status" value="1"/>
</dbReference>
<keyword evidence="4" id="KW-1185">Reference proteome</keyword>
<reference evidence="3" key="3">
    <citation type="submission" date="2020-05" db="EMBL/GenBank/DDBJ databases">
        <title>Electrophorus electricus (electric eel) genome, fEleEle1, primary haplotype.</title>
        <authorList>
            <person name="Myers G."/>
            <person name="Meyer A."/>
            <person name="Fedrigo O."/>
            <person name="Formenti G."/>
            <person name="Rhie A."/>
            <person name="Tracey A."/>
            <person name="Sims Y."/>
            <person name="Jarvis E.D."/>
        </authorList>
    </citation>
    <scope>NUCLEOTIDE SEQUENCE [LARGE SCALE GENOMIC DNA]</scope>
</reference>
<evidence type="ECO:0000256" key="1">
    <source>
        <dbReference type="ARBA" id="ARBA00023180"/>
    </source>
</evidence>
<dbReference type="GeneTree" id="ENSGT01060000248670"/>
<evidence type="ECO:0000313" key="3">
    <source>
        <dbReference type="Ensembl" id="ENSEEEP00000006184.2"/>
    </source>
</evidence>
<evidence type="ECO:0000259" key="2">
    <source>
        <dbReference type="Pfam" id="PF00129"/>
    </source>
</evidence>
<dbReference type="InterPro" id="IPR011161">
    <property type="entry name" value="MHC_I-like_Ag-recog"/>
</dbReference>
<dbReference type="InterPro" id="IPR011162">
    <property type="entry name" value="MHC_I/II-like_Ag-recog"/>
</dbReference>
<dbReference type="AlphaFoldDB" id="A0A4W4E3A8"/>
<reference evidence="3" key="5">
    <citation type="submission" date="2025-09" db="UniProtKB">
        <authorList>
            <consortium name="Ensembl"/>
        </authorList>
    </citation>
    <scope>IDENTIFICATION</scope>
</reference>
<dbReference type="GO" id="GO:0005615">
    <property type="term" value="C:extracellular space"/>
    <property type="evidence" value="ECO:0007669"/>
    <property type="project" value="TreeGrafter"/>
</dbReference>
<proteinExistence type="predicted"/>
<reference evidence="3" key="4">
    <citation type="submission" date="2025-08" db="UniProtKB">
        <authorList>
            <consortium name="Ensembl"/>
        </authorList>
    </citation>
    <scope>IDENTIFICATION</scope>
</reference>
<dbReference type="InterPro" id="IPR037055">
    <property type="entry name" value="MHC_I-like_Ag-recog_sf"/>
</dbReference>
<reference evidence="4" key="2">
    <citation type="journal article" date="2017" name="Sci. Adv.">
        <title>A tail of two voltages: Proteomic comparison of the three electric organs of the electric eel.</title>
        <authorList>
            <person name="Traeger L.L."/>
            <person name="Sabat G."/>
            <person name="Barrett-Wilt G.A."/>
            <person name="Wells G.B."/>
            <person name="Sussman M.R."/>
        </authorList>
    </citation>
    <scope>NUCLEOTIDE SEQUENCE [LARGE SCALE GENOMIC DNA]</scope>
</reference>